<keyword evidence="3" id="KW-0408">Iron</keyword>
<dbReference type="EMBL" id="AP021875">
    <property type="protein sequence ID" value="BBO74744.1"/>
    <property type="molecule type" value="Genomic_DNA"/>
</dbReference>
<sequence>MIYSYLRGTQEGKLILNTKVIKLIKNWLLDHIMIEDKKFATFLKKGGQT</sequence>
<protein>
    <recommendedName>
        <fullName evidence="6">Hemerythrin-like domain-containing protein</fullName>
    </recommendedName>
</protein>
<evidence type="ECO:0000313" key="4">
    <source>
        <dbReference type="EMBL" id="BBO74744.1"/>
    </source>
</evidence>
<proteinExistence type="inferred from homology"/>
<keyword evidence="2" id="KW-0479">Metal-binding</keyword>
<keyword evidence="5" id="KW-1185">Reference proteome</keyword>
<reference evidence="4 5" key="1">
    <citation type="submission" date="2019-11" db="EMBL/GenBank/DDBJ databases">
        <title>Comparative genomics of hydrocarbon-degrading Desulfosarcina strains.</title>
        <authorList>
            <person name="Watanabe M."/>
            <person name="Kojima H."/>
            <person name="Fukui M."/>
        </authorList>
    </citation>
    <scope>NUCLEOTIDE SEQUENCE [LARGE SCALE GENOMIC DNA]</scope>
    <source>
        <strain evidence="4 5">PP31</strain>
    </source>
</reference>
<accession>A0A5K7Z8F5</accession>
<organism evidence="4 5">
    <name type="scientific">Desulfosarcina widdelii</name>
    <dbReference type="NCBI Taxonomy" id="947919"/>
    <lineage>
        <taxon>Bacteria</taxon>
        <taxon>Pseudomonadati</taxon>
        <taxon>Thermodesulfobacteriota</taxon>
        <taxon>Desulfobacteria</taxon>
        <taxon>Desulfobacterales</taxon>
        <taxon>Desulfosarcinaceae</taxon>
        <taxon>Desulfosarcina</taxon>
    </lineage>
</organism>
<dbReference type="InterPro" id="IPR035938">
    <property type="entry name" value="Hemerythrin-like_sf"/>
</dbReference>
<evidence type="ECO:0000256" key="2">
    <source>
        <dbReference type="ARBA" id="ARBA00022723"/>
    </source>
</evidence>
<comment type="similarity">
    <text evidence="1">Belongs to the hemerythrin family.</text>
</comment>
<dbReference type="Proteomes" id="UP000427769">
    <property type="component" value="Chromosome"/>
</dbReference>
<evidence type="ECO:0000313" key="5">
    <source>
        <dbReference type="Proteomes" id="UP000427769"/>
    </source>
</evidence>
<evidence type="ECO:0008006" key="6">
    <source>
        <dbReference type="Google" id="ProtNLM"/>
    </source>
</evidence>
<gene>
    <name evidence="4" type="ORF">DSCW_21610</name>
</gene>
<evidence type="ECO:0000256" key="3">
    <source>
        <dbReference type="ARBA" id="ARBA00023004"/>
    </source>
</evidence>
<name>A0A5K7Z8F5_9BACT</name>
<dbReference type="AlphaFoldDB" id="A0A5K7Z8F5"/>
<dbReference type="KEGG" id="dwd:DSCW_21610"/>
<dbReference type="GO" id="GO:0046872">
    <property type="term" value="F:metal ion binding"/>
    <property type="evidence" value="ECO:0007669"/>
    <property type="project" value="UniProtKB-KW"/>
</dbReference>
<dbReference type="Gene3D" id="1.20.120.50">
    <property type="entry name" value="Hemerythrin-like"/>
    <property type="match status" value="1"/>
</dbReference>
<dbReference type="SUPFAM" id="SSF47188">
    <property type="entry name" value="Hemerythrin-like"/>
    <property type="match status" value="1"/>
</dbReference>
<evidence type="ECO:0000256" key="1">
    <source>
        <dbReference type="ARBA" id="ARBA00010587"/>
    </source>
</evidence>